<keyword evidence="1" id="KW-1185">Reference proteome</keyword>
<reference evidence="1" key="1">
    <citation type="journal article" date="2014" name="Nat. Commun.">
        <title>The tobacco genome sequence and its comparison with those of tomato and potato.</title>
        <authorList>
            <person name="Sierro N."/>
            <person name="Battey J.N."/>
            <person name="Ouadi S."/>
            <person name="Bakaher N."/>
            <person name="Bovet L."/>
            <person name="Willig A."/>
            <person name="Goepfert S."/>
            <person name="Peitsch M.C."/>
            <person name="Ivanov N.V."/>
        </authorList>
    </citation>
    <scope>NUCLEOTIDE SEQUENCE [LARGE SCALE GENOMIC DNA]</scope>
</reference>
<proteinExistence type="predicted"/>
<dbReference type="Proteomes" id="UP000790787">
    <property type="component" value="Chromosome 6"/>
</dbReference>
<reference evidence="2" key="2">
    <citation type="submission" date="2025-08" db="UniProtKB">
        <authorList>
            <consortium name="RefSeq"/>
        </authorList>
    </citation>
    <scope>IDENTIFICATION</scope>
    <source>
        <tissue evidence="2">Leaf</tissue>
    </source>
</reference>
<evidence type="ECO:0000313" key="1">
    <source>
        <dbReference type="Proteomes" id="UP000790787"/>
    </source>
</evidence>
<evidence type="ECO:0000313" key="2">
    <source>
        <dbReference type="RefSeq" id="XP_075110451.1"/>
    </source>
</evidence>
<protein>
    <submittedName>
        <fullName evidence="2">WRKY transcription factor 70 isoform X1</fullName>
    </submittedName>
</protein>
<name>A0AC58ULT8_TOBAC</name>
<accession>A0AC58ULT8</accession>
<sequence>MKKPLVHENPRKNRVIKELVDGKRFATQLQTLLQQPIADHGPVSADELLLKIWRSFSEAITELNTWGLAFQIEEVDQADSGDRKSKDSTSELKKKKDKQGGKDRRGCYKRRKTSGSWMRESATVEDGCAWRKYGQKNILNSKYPRCYFRCTHKYDQDCRATKQVQIIQENPIIYHTTYFGQHACNSLKITKHEMMIISQSNHNPMVEMESPPFEIKPKLPNSDAIHDSTVKEEDQESNKIASTKSKSPTNSKAPKQRRISKGPSVPVTSPTKSGDRYYEFRDWFNCRTYWKGNHNLKSLIATFLTPAQQEKLNNDTFRYIMVMENFKCSMKLVHCLCLSRIFTNDRDSISFKTFGHDVSFTLEDFHVMCSLRITSHNVENLSKRESTILKHYFGKSKGVTLKDIRDFMSQNEIQKDDVNFKHVCESDEDAMKLMKILVVESILFGKKNESTVLEKYTTIVEDNKSCAEYPWGNVSYEKLITSMKHALDN</sequence>
<organism evidence="1 2">
    <name type="scientific">Nicotiana tabacum</name>
    <name type="common">Common tobacco</name>
    <dbReference type="NCBI Taxonomy" id="4097"/>
    <lineage>
        <taxon>Eukaryota</taxon>
        <taxon>Viridiplantae</taxon>
        <taxon>Streptophyta</taxon>
        <taxon>Embryophyta</taxon>
        <taxon>Tracheophyta</taxon>
        <taxon>Spermatophyta</taxon>
        <taxon>Magnoliopsida</taxon>
        <taxon>eudicotyledons</taxon>
        <taxon>Gunneridae</taxon>
        <taxon>Pentapetalae</taxon>
        <taxon>asterids</taxon>
        <taxon>lamiids</taxon>
        <taxon>Solanales</taxon>
        <taxon>Solanaceae</taxon>
        <taxon>Nicotianoideae</taxon>
        <taxon>Nicotianeae</taxon>
        <taxon>Nicotiana</taxon>
    </lineage>
</organism>
<gene>
    <name evidence="2" type="primary">LOC107794474</name>
    <name evidence="2" type="synonym">WRKY3</name>
</gene>
<dbReference type="RefSeq" id="XP_075110451.1">
    <property type="nucleotide sequence ID" value="XM_075254350.1"/>
</dbReference>